<evidence type="ECO:0000313" key="2">
    <source>
        <dbReference type="EMBL" id="KPK72316.1"/>
    </source>
</evidence>
<proteinExistence type="predicted"/>
<evidence type="ECO:0000256" key="1">
    <source>
        <dbReference type="SAM" id="MobiDB-lite"/>
    </source>
</evidence>
<comment type="caution">
    <text evidence="2">The sequence shown here is derived from an EMBL/GenBank/DDBJ whole genome shotgun (WGS) entry which is preliminary data.</text>
</comment>
<dbReference type="AlphaFoldDB" id="A0A0S8GKG5"/>
<accession>A0A0S8GKG5</accession>
<organism evidence="2 3">
    <name type="scientific">candidate division WOR_3 bacterium SM23_60</name>
    <dbReference type="NCBI Taxonomy" id="1703780"/>
    <lineage>
        <taxon>Bacteria</taxon>
        <taxon>Bacteria division WOR-3</taxon>
    </lineage>
</organism>
<dbReference type="PATRIC" id="fig|1703780.3.peg.2280"/>
<name>A0A0S8GKG5_UNCW3</name>
<evidence type="ECO:0000313" key="3">
    <source>
        <dbReference type="Proteomes" id="UP000051096"/>
    </source>
</evidence>
<reference evidence="2 3" key="1">
    <citation type="journal article" date="2015" name="Microbiome">
        <title>Genomic resolution of linkages in carbon, nitrogen, and sulfur cycling among widespread estuary sediment bacteria.</title>
        <authorList>
            <person name="Baker B.J."/>
            <person name="Lazar C.S."/>
            <person name="Teske A.P."/>
            <person name="Dick G.J."/>
        </authorList>
    </citation>
    <scope>NUCLEOTIDE SEQUENCE [LARGE SCALE GENOMIC DNA]</scope>
    <source>
        <strain evidence="2">SM23_60</strain>
    </source>
</reference>
<gene>
    <name evidence="2" type="ORF">AMJ87_05130</name>
</gene>
<protein>
    <submittedName>
        <fullName evidence="2">Uncharacterized protein</fullName>
    </submittedName>
</protein>
<dbReference type="EMBL" id="LJUO01000035">
    <property type="protein sequence ID" value="KPK72316.1"/>
    <property type="molecule type" value="Genomic_DNA"/>
</dbReference>
<dbReference type="Proteomes" id="UP000051096">
    <property type="component" value="Unassembled WGS sequence"/>
</dbReference>
<feature type="region of interest" description="Disordered" evidence="1">
    <location>
        <begin position="39"/>
        <end position="61"/>
    </location>
</feature>
<sequence>MPSNATYCLVVLSGIEDFEYLGIYYAEVVRMPCGRKRKLKKIKKHKLKKRRKRDRHKKKLR</sequence>